<evidence type="ECO:0000313" key="1">
    <source>
        <dbReference type="EMBL" id="KAK1876673.1"/>
    </source>
</evidence>
<proteinExistence type="predicted"/>
<keyword evidence="2" id="KW-1185">Reference proteome</keyword>
<dbReference type="EMBL" id="JASDAP010000028">
    <property type="protein sequence ID" value="KAK1876673.1"/>
    <property type="molecule type" value="Genomic_DNA"/>
</dbReference>
<reference evidence="1" key="1">
    <citation type="submission" date="2023-04" db="EMBL/GenBank/DDBJ databases">
        <title>Chromosome-level genome of Chaenocephalus aceratus.</title>
        <authorList>
            <person name="Park H."/>
        </authorList>
    </citation>
    <scope>NUCLEOTIDE SEQUENCE</scope>
    <source>
        <strain evidence="1">DE</strain>
        <tissue evidence="1">Muscle</tissue>
    </source>
</reference>
<dbReference type="AlphaFoldDB" id="A0AAD9B5W1"/>
<evidence type="ECO:0000313" key="2">
    <source>
        <dbReference type="Proteomes" id="UP001228049"/>
    </source>
</evidence>
<gene>
    <name evidence="1" type="ORF">KUDE01_001996</name>
</gene>
<accession>A0AAD9B5W1</accession>
<name>A0AAD9B5W1_DISEL</name>
<organism evidence="1 2">
    <name type="scientific">Dissostichus eleginoides</name>
    <name type="common">Patagonian toothfish</name>
    <name type="synonym">Dissostichus amissus</name>
    <dbReference type="NCBI Taxonomy" id="100907"/>
    <lineage>
        <taxon>Eukaryota</taxon>
        <taxon>Metazoa</taxon>
        <taxon>Chordata</taxon>
        <taxon>Craniata</taxon>
        <taxon>Vertebrata</taxon>
        <taxon>Euteleostomi</taxon>
        <taxon>Actinopterygii</taxon>
        <taxon>Neopterygii</taxon>
        <taxon>Teleostei</taxon>
        <taxon>Neoteleostei</taxon>
        <taxon>Acanthomorphata</taxon>
        <taxon>Eupercaria</taxon>
        <taxon>Perciformes</taxon>
        <taxon>Notothenioidei</taxon>
        <taxon>Nototheniidae</taxon>
        <taxon>Dissostichus</taxon>
    </lineage>
</organism>
<dbReference type="Proteomes" id="UP001228049">
    <property type="component" value="Unassembled WGS sequence"/>
</dbReference>
<protein>
    <submittedName>
        <fullName evidence="1">Tryptophan synthase beta chain</fullName>
    </submittedName>
</protein>
<sequence>MDWRSLPSSGDTHQRIVGLAAKRLGMGPPVVGCCHGDGAEVQCINLIGISHNPNWTVRERQQEERIWFKKTGYITPGRPEHGL</sequence>
<comment type="caution">
    <text evidence="1">The sequence shown here is derived from an EMBL/GenBank/DDBJ whole genome shotgun (WGS) entry which is preliminary data.</text>
</comment>